<feature type="chain" id="PRO_5004887469" evidence="1">
    <location>
        <begin position="21"/>
        <end position="314"/>
    </location>
</feature>
<evidence type="ECO:0000256" key="1">
    <source>
        <dbReference type="SAM" id="SignalP"/>
    </source>
</evidence>
<evidence type="ECO:0000313" key="3">
    <source>
        <dbReference type="Proteomes" id="UP000054032"/>
    </source>
</evidence>
<sequence length="314" mass="35369">MFLHDYYFLLLALLMTLCLASSTPSPFSCTGGSMYFTAHTVDSLLFQNPDILHDLFVFKCVTTVVFNADTGGEAGNETRREELEYGLGSSYEIMSSASLRGGEGSVRNNTTIRVGKYDIAASPLLGLSNVQILYLRLPDSTYYGQGYSAYREQSLKMLYSADISHIKTTDGAATYTIRDLKDIIAIILQERRADDIHVLNYLASLSTGQDDYQLEHADRIISAKLVMDVVKEEGIQARVVAHGCDEVRNQEVNLNTPDYINKLNAFFEYAKYDPDMCQSVDECGERLSNADTSTSSYNEYDYIYEFLKREYYVT</sequence>
<organism evidence="2 3">
    <name type="scientific">Bipolaris oryzae ATCC 44560</name>
    <dbReference type="NCBI Taxonomy" id="930090"/>
    <lineage>
        <taxon>Eukaryota</taxon>
        <taxon>Fungi</taxon>
        <taxon>Dikarya</taxon>
        <taxon>Ascomycota</taxon>
        <taxon>Pezizomycotina</taxon>
        <taxon>Dothideomycetes</taxon>
        <taxon>Pleosporomycetidae</taxon>
        <taxon>Pleosporales</taxon>
        <taxon>Pleosporineae</taxon>
        <taxon>Pleosporaceae</taxon>
        <taxon>Bipolaris</taxon>
    </lineage>
</organism>
<keyword evidence="1" id="KW-0732">Signal</keyword>
<dbReference type="EMBL" id="KI963918">
    <property type="protein sequence ID" value="EUC51366.1"/>
    <property type="molecule type" value="Genomic_DNA"/>
</dbReference>
<dbReference type="GeneID" id="19125506"/>
<protein>
    <submittedName>
        <fullName evidence="2">Uncharacterized protein</fullName>
    </submittedName>
</protein>
<dbReference type="RefSeq" id="XP_007682248.1">
    <property type="nucleotide sequence ID" value="XM_007684058.1"/>
</dbReference>
<proteinExistence type="predicted"/>
<feature type="signal peptide" evidence="1">
    <location>
        <begin position="1"/>
        <end position="20"/>
    </location>
</feature>
<gene>
    <name evidence="2" type="ORF">COCMIDRAFT_79590</name>
</gene>
<dbReference type="OrthoDB" id="203440at2759"/>
<evidence type="ECO:0000313" key="2">
    <source>
        <dbReference type="EMBL" id="EUC51366.1"/>
    </source>
</evidence>
<dbReference type="STRING" id="930090.W7A5F9"/>
<keyword evidence="3" id="KW-1185">Reference proteome</keyword>
<reference evidence="2 3" key="1">
    <citation type="journal article" date="2013" name="PLoS Genet.">
        <title>Comparative genome structure, secondary metabolite, and effector coding capacity across Cochliobolus pathogens.</title>
        <authorList>
            <person name="Condon B.J."/>
            <person name="Leng Y."/>
            <person name="Wu D."/>
            <person name="Bushley K.E."/>
            <person name="Ohm R.A."/>
            <person name="Otillar R."/>
            <person name="Martin J."/>
            <person name="Schackwitz W."/>
            <person name="Grimwood J."/>
            <person name="MohdZainudin N."/>
            <person name="Xue C."/>
            <person name="Wang R."/>
            <person name="Manning V.A."/>
            <person name="Dhillon B."/>
            <person name="Tu Z.J."/>
            <person name="Steffenson B.J."/>
            <person name="Salamov A."/>
            <person name="Sun H."/>
            <person name="Lowry S."/>
            <person name="LaButti K."/>
            <person name="Han J."/>
            <person name="Copeland A."/>
            <person name="Lindquist E."/>
            <person name="Barry K."/>
            <person name="Schmutz J."/>
            <person name="Baker S.E."/>
            <person name="Ciuffetti L.M."/>
            <person name="Grigoriev I.V."/>
            <person name="Zhong S."/>
            <person name="Turgeon B.G."/>
        </authorList>
    </citation>
    <scope>NUCLEOTIDE SEQUENCE [LARGE SCALE GENOMIC DNA]</scope>
    <source>
        <strain evidence="2 3">ATCC 44560</strain>
    </source>
</reference>
<accession>W7A5F9</accession>
<dbReference type="AlphaFoldDB" id="W7A5F9"/>
<dbReference type="HOGENOM" id="CLU_066463_0_0_1"/>
<dbReference type="Proteomes" id="UP000054032">
    <property type="component" value="Unassembled WGS sequence"/>
</dbReference>
<name>W7A5F9_COCMI</name>
<dbReference type="KEGG" id="bor:COCMIDRAFT_79590"/>
<dbReference type="eggNOG" id="ENOG502RYDG">
    <property type="taxonomic scope" value="Eukaryota"/>
</dbReference>